<proteinExistence type="predicted"/>
<evidence type="ECO:0000313" key="1">
    <source>
        <dbReference type="EnsemblMetazoa" id="Aqu2.1.25995_001"/>
    </source>
</evidence>
<sequence length="172" mass="19557">MTEEEYQSNKISTTSEGVYECYGKATQKKKLLGFRTGTLLSELYIKRTILDAVSAFSVAIQSSLRTGLLAKRAVTLEFPRNVFKYLFQDKGSLVKGTPGKLYEGGDFTSEFFNKLHFSSYNKDGDGCFVTFPKYMYSHIKFSHQSFDSDGRKLNHSFTEALSLKLIKSYCHQ</sequence>
<dbReference type="OrthoDB" id="5376140at2759"/>
<organism evidence="1">
    <name type="scientific">Amphimedon queenslandica</name>
    <name type="common">Sponge</name>
    <dbReference type="NCBI Taxonomy" id="400682"/>
    <lineage>
        <taxon>Eukaryota</taxon>
        <taxon>Metazoa</taxon>
        <taxon>Porifera</taxon>
        <taxon>Demospongiae</taxon>
        <taxon>Heteroscleromorpha</taxon>
        <taxon>Haplosclerida</taxon>
        <taxon>Niphatidae</taxon>
        <taxon>Amphimedon</taxon>
    </lineage>
</organism>
<dbReference type="InParanoid" id="A0A1X7UEC6"/>
<reference evidence="1" key="1">
    <citation type="submission" date="2017-05" db="UniProtKB">
        <authorList>
            <consortium name="EnsemblMetazoa"/>
        </authorList>
    </citation>
    <scope>IDENTIFICATION</scope>
</reference>
<dbReference type="AlphaFoldDB" id="A0A1X7UEC6"/>
<name>A0A1X7UEC6_AMPQE</name>
<accession>A0A1X7UEC6</accession>
<dbReference type="EnsemblMetazoa" id="Aqu2.1.25995_001">
    <property type="protein sequence ID" value="Aqu2.1.25995_001"/>
    <property type="gene ID" value="Aqu2.1.25995"/>
</dbReference>
<protein>
    <submittedName>
        <fullName evidence="1">Uncharacterized protein</fullName>
    </submittedName>
</protein>